<keyword evidence="5" id="KW-0648">Protein biosynthesis</keyword>
<organism evidence="8 9">
    <name type="scientific">Cylicocyclus nassatus</name>
    <name type="common">Nematode worm</name>
    <dbReference type="NCBI Taxonomy" id="53992"/>
    <lineage>
        <taxon>Eukaryota</taxon>
        <taxon>Metazoa</taxon>
        <taxon>Ecdysozoa</taxon>
        <taxon>Nematoda</taxon>
        <taxon>Chromadorea</taxon>
        <taxon>Rhabditida</taxon>
        <taxon>Rhabditina</taxon>
        <taxon>Rhabditomorpha</taxon>
        <taxon>Strongyloidea</taxon>
        <taxon>Strongylidae</taxon>
        <taxon>Cylicocyclus</taxon>
    </lineage>
</organism>
<feature type="domain" description="Aminoacyl-tRNA synthetase class II (D/K/N)" evidence="7">
    <location>
        <begin position="72"/>
        <end position="159"/>
    </location>
</feature>
<dbReference type="SUPFAM" id="SSF55681">
    <property type="entry name" value="Class II aaRS and biotin synthetases"/>
    <property type="match status" value="1"/>
</dbReference>
<keyword evidence="6" id="KW-0030">Aminoacyl-tRNA synthetase</keyword>
<comment type="caution">
    <text evidence="8">The sequence shown here is derived from an EMBL/GenBank/DDBJ whole genome shotgun (WGS) entry which is preliminary data.</text>
</comment>
<keyword evidence="1" id="KW-0436">Ligase</keyword>
<evidence type="ECO:0000259" key="7">
    <source>
        <dbReference type="Pfam" id="PF00152"/>
    </source>
</evidence>
<dbReference type="AlphaFoldDB" id="A0AA36GW13"/>
<proteinExistence type="predicted"/>
<evidence type="ECO:0000313" key="9">
    <source>
        <dbReference type="Proteomes" id="UP001176961"/>
    </source>
</evidence>
<keyword evidence="9" id="KW-1185">Reference proteome</keyword>
<dbReference type="InterPro" id="IPR038085">
    <property type="entry name" value="Rnp2-like_sf"/>
</dbReference>
<protein>
    <recommendedName>
        <fullName evidence="7">Aminoacyl-tRNA synthetase class II (D/K/N) domain-containing protein</fullName>
    </recommendedName>
</protein>
<dbReference type="InterPro" id="IPR004364">
    <property type="entry name" value="Aa-tRNA-synt_II"/>
</dbReference>
<dbReference type="PANTHER" id="PTHR22594">
    <property type="entry name" value="ASPARTYL/LYSYL-TRNA SYNTHETASE"/>
    <property type="match status" value="1"/>
</dbReference>
<evidence type="ECO:0000256" key="5">
    <source>
        <dbReference type="ARBA" id="ARBA00022917"/>
    </source>
</evidence>
<evidence type="ECO:0000256" key="3">
    <source>
        <dbReference type="ARBA" id="ARBA00022741"/>
    </source>
</evidence>
<dbReference type="GO" id="GO:0005739">
    <property type="term" value="C:mitochondrion"/>
    <property type="evidence" value="ECO:0007669"/>
    <property type="project" value="TreeGrafter"/>
</dbReference>
<evidence type="ECO:0000256" key="6">
    <source>
        <dbReference type="ARBA" id="ARBA00023146"/>
    </source>
</evidence>
<dbReference type="GO" id="GO:0005524">
    <property type="term" value="F:ATP binding"/>
    <property type="evidence" value="ECO:0007669"/>
    <property type="project" value="UniProtKB-KW"/>
</dbReference>
<evidence type="ECO:0000256" key="4">
    <source>
        <dbReference type="ARBA" id="ARBA00022840"/>
    </source>
</evidence>
<dbReference type="Pfam" id="PF00152">
    <property type="entry name" value="tRNA-synt_2"/>
    <property type="match status" value="1"/>
</dbReference>
<dbReference type="GO" id="GO:0006421">
    <property type="term" value="P:asparaginyl-tRNA aminoacylation"/>
    <property type="evidence" value="ECO:0007669"/>
    <property type="project" value="TreeGrafter"/>
</dbReference>
<dbReference type="Gene3D" id="3.30.930.10">
    <property type="entry name" value="Bira Bifunctional Protein, Domain 2"/>
    <property type="match status" value="1"/>
</dbReference>
<reference evidence="8" key="1">
    <citation type="submission" date="2023-07" db="EMBL/GenBank/DDBJ databases">
        <authorList>
            <consortium name="CYATHOMIX"/>
        </authorList>
    </citation>
    <scope>NUCLEOTIDE SEQUENCE</scope>
    <source>
        <strain evidence="8">N/A</strain>
    </source>
</reference>
<name>A0AA36GW13_CYLNA</name>
<dbReference type="GO" id="GO:0008033">
    <property type="term" value="P:tRNA processing"/>
    <property type="evidence" value="ECO:0007669"/>
    <property type="project" value="UniProtKB-KW"/>
</dbReference>
<evidence type="ECO:0000313" key="8">
    <source>
        <dbReference type="EMBL" id="CAJ0599159.1"/>
    </source>
</evidence>
<evidence type="ECO:0000256" key="2">
    <source>
        <dbReference type="ARBA" id="ARBA00022694"/>
    </source>
</evidence>
<keyword evidence="4" id="KW-0067">ATP-binding</keyword>
<dbReference type="GO" id="GO:0004816">
    <property type="term" value="F:asparagine-tRNA ligase activity"/>
    <property type="evidence" value="ECO:0007669"/>
    <property type="project" value="TreeGrafter"/>
</dbReference>
<gene>
    <name evidence="8" type="ORF">CYNAS_LOCUS11142</name>
</gene>
<sequence length="275" mass="30849">MLASPQVRCYTFYALNFSSYTSAVHVGNAVSINKWQPSLGEQQERELLASSCKVVANDVEPRYSSLSPDQLRKKVHLRSRSSAFAALLRLRSKLLTKIHEYFMKRGYVHIDTPVITANDCEGAGETFSIAEPTSGEEFFAKKDAFLSVSGQLHLEAMVRVVISFWRWRISLKLLFLTRAALFTSIAETVGDFHGDRGFAWVRAGLVVKVIDGDIALVRVESSSEKFVTSRSIRACDKFVIKYRRKELYGLLRTAETGVEKNAILKVVNSVTGKLE</sequence>
<dbReference type="InterPro" id="IPR045864">
    <property type="entry name" value="aa-tRNA-synth_II/BPL/LPL"/>
</dbReference>
<dbReference type="SUPFAM" id="SSF160350">
    <property type="entry name" value="Rnp2-like"/>
    <property type="match status" value="1"/>
</dbReference>
<evidence type="ECO:0000256" key="1">
    <source>
        <dbReference type="ARBA" id="ARBA00022598"/>
    </source>
</evidence>
<dbReference type="EMBL" id="CATQJL010000223">
    <property type="protein sequence ID" value="CAJ0599159.1"/>
    <property type="molecule type" value="Genomic_DNA"/>
</dbReference>
<dbReference type="GO" id="GO:1990904">
    <property type="term" value="C:ribonucleoprotein complex"/>
    <property type="evidence" value="ECO:0007669"/>
    <property type="project" value="UniProtKB-ARBA"/>
</dbReference>
<keyword evidence="2" id="KW-0819">tRNA processing</keyword>
<dbReference type="PANTHER" id="PTHR22594:SF34">
    <property type="entry name" value="ASPARAGINE--TRNA LIGASE, MITOCHONDRIAL-RELATED"/>
    <property type="match status" value="1"/>
</dbReference>
<dbReference type="Proteomes" id="UP001176961">
    <property type="component" value="Unassembled WGS sequence"/>
</dbReference>
<keyword evidence="3" id="KW-0547">Nucleotide-binding</keyword>
<accession>A0AA36GW13</accession>
<dbReference type="GO" id="GO:1902555">
    <property type="term" value="C:endoribonuclease complex"/>
    <property type="evidence" value="ECO:0007669"/>
    <property type="project" value="UniProtKB-ARBA"/>
</dbReference>